<proteinExistence type="predicted"/>
<dbReference type="RefSeq" id="WP_279297233.1">
    <property type="nucleotide sequence ID" value="NZ_JAOTIF010000007.1"/>
</dbReference>
<organism evidence="2 3">
    <name type="scientific">Paraflavisolibacter caeni</name>
    <dbReference type="NCBI Taxonomy" id="2982496"/>
    <lineage>
        <taxon>Bacteria</taxon>
        <taxon>Pseudomonadati</taxon>
        <taxon>Bacteroidota</taxon>
        <taxon>Chitinophagia</taxon>
        <taxon>Chitinophagales</taxon>
        <taxon>Chitinophagaceae</taxon>
        <taxon>Paraflavisolibacter</taxon>
    </lineage>
</organism>
<dbReference type="PROSITE" id="PS51257">
    <property type="entry name" value="PROKAR_LIPOPROTEIN"/>
    <property type="match status" value="1"/>
</dbReference>
<comment type="caution">
    <text evidence="2">The sequence shown here is derived from an EMBL/GenBank/DDBJ whole genome shotgun (WGS) entry which is preliminary data.</text>
</comment>
<feature type="domain" description="Fibronectin type-III" evidence="1">
    <location>
        <begin position="38"/>
        <end position="133"/>
    </location>
</feature>
<dbReference type="SUPFAM" id="SSF49265">
    <property type="entry name" value="Fibronectin type III"/>
    <property type="match status" value="1"/>
</dbReference>
<dbReference type="InterPro" id="IPR013783">
    <property type="entry name" value="Ig-like_fold"/>
</dbReference>
<name>A0A9X2XP33_9BACT</name>
<dbReference type="Proteomes" id="UP001155483">
    <property type="component" value="Unassembled WGS sequence"/>
</dbReference>
<dbReference type="CDD" id="cd00063">
    <property type="entry name" value="FN3"/>
    <property type="match status" value="1"/>
</dbReference>
<gene>
    <name evidence="2" type="ORF">OCK74_11750</name>
</gene>
<evidence type="ECO:0000313" key="3">
    <source>
        <dbReference type="Proteomes" id="UP001155483"/>
    </source>
</evidence>
<dbReference type="EMBL" id="JAOTIF010000007">
    <property type="protein sequence ID" value="MCU7549794.1"/>
    <property type="molecule type" value="Genomic_DNA"/>
</dbReference>
<reference evidence="2" key="2">
    <citation type="submission" date="2023-04" db="EMBL/GenBank/DDBJ databases">
        <title>Paracnuella aquatica gen. nov., sp. nov., a member of the family Chitinophagaceae isolated from a hot spring.</title>
        <authorList>
            <person name="Wang C."/>
        </authorList>
    </citation>
    <scope>NUCLEOTIDE SEQUENCE</scope>
    <source>
        <strain evidence="2">LB-8</strain>
    </source>
</reference>
<dbReference type="InterPro" id="IPR036116">
    <property type="entry name" value="FN3_sf"/>
</dbReference>
<evidence type="ECO:0000313" key="2">
    <source>
        <dbReference type="EMBL" id="MCU7549794.1"/>
    </source>
</evidence>
<dbReference type="AlphaFoldDB" id="A0A9X2XP33"/>
<dbReference type="InterPro" id="IPR003961">
    <property type="entry name" value="FN3_dom"/>
</dbReference>
<dbReference type="Pfam" id="PF16389">
    <property type="entry name" value="DUF4998"/>
    <property type="match status" value="1"/>
</dbReference>
<sequence>MKVFKINRTVIIGAFLAVIACNKPTEYRSYLAGKEIQYPGVVSNLRALPQVNQVTLRFNPSSDQSITKYKVYWRNGTDSMSFTPSTLNPAETENLVIPNLPESEVVNISLYSINALGVSVPKVLNGVRSIGPVYLNNLKNRFLTNATSATFNPKKSPMDSVYLNFRADPDSFNVATKIYWVDKQGQQKESEINATSTKIRLPDFKINTMVYFESYYKPNRFTDESYTPKSGRDSFLVSQSLF</sequence>
<protein>
    <submittedName>
        <fullName evidence="2">DUF4998 domain-containing protein</fullName>
    </submittedName>
</protein>
<evidence type="ECO:0000259" key="1">
    <source>
        <dbReference type="PROSITE" id="PS50853"/>
    </source>
</evidence>
<dbReference type="PROSITE" id="PS50853">
    <property type="entry name" value="FN3"/>
    <property type="match status" value="1"/>
</dbReference>
<keyword evidence="3" id="KW-1185">Reference proteome</keyword>
<accession>A0A9X2XP33</accession>
<reference evidence="2" key="1">
    <citation type="submission" date="2022-09" db="EMBL/GenBank/DDBJ databases">
        <authorList>
            <person name="Yuan C."/>
            <person name="Ke Z."/>
        </authorList>
    </citation>
    <scope>NUCLEOTIDE SEQUENCE</scope>
    <source>
        <strain evidence="2">LB-8</strain>
    </source>
</reference>
<dbReference type="Gene3D" id="2.60.40.10">
    <property type="entry name" value="Immunoglobulins"/>
    <property type="match status" value="1"/>
</dbReference>